<proteinExistence type="predicted"/>
<feature type="region of interest" description="Disordered" evidence="1">
    <location>
        <begin position="1"/>
        <end position="37"/>
    </location>
</feature>
<dbReference type="EMBL" id="BMKU01000003">
    <property type="protein sequence ID" value="GGG92582.1"/>
    <property type="molecule type" value="Genomic_DNA"/>
</dbReference>
<evidence type="ECO:0000313" key="3">
    <source>
        <dbReference type="Proteomes" id="UP000596938"/>
    </source>
</evidence>
<name>A0ABQ1XEY9_9MICC</name>
<reference evidence="3" key="1">
    <citation type="journal article" date="2019" name="Int. J. Syst. Evol. Microbiol.">
        <title>The Global Catalogue of Microorganisms (GCM) 10K type strain sequencing project: providing services to taxonomists for standard genome sequencing and annotation.</title>
        <authorList>
            <consortium name="The Broad Institute Genomics Platform"/>
            <consortium name="The Broad Institute Genome Sequencing Center for Infectious Disease"/>
            <person name="Wu L."/>
            <person name="Ma J."/>
        </authorList>
    </citation>
    <scope>NUCLEOTIDE SEQUENCE [LARGE SCALE GENOMIC DNA]</scope>
    <source>
        <strain evidence="3">CGMCC 1.1927</strain>
    </source>
</reference>
<comment type="caution">
    <text evidence="2">The sequence shown here is derived from an EMBL/GenBank/DDBJ whole genome shotgun (WGS) entry which is preliminary data.</text>
</comment>
<evidence type="ECO:0000313" key="2">
    <source>
        <dbReference type="EMBL" id="GGG92582.1"/>
    </source>
</evidence>
<protein>
    <submittedName>
        <fullName evidence="2">Uncharacterized protein</fullName>
    </submittedName>
</protein>
<gene>
    <name evidence="2" type="ORF">GCM10011577_14100</name>
</gene>
<feature type="region of interest" description="Disordered" evidence="1">
    <location>
        <begin position="50"/>
        <end position="76"/>
    </location>
</feature>
<sequence length="93" mass="10542">MAQHGAPVRFFHQLRQDQQRHSGQGPPPERQLQRLHGLHGSLSYNKVARPEEGGKNQVNGGSHPANLHVPMFRPRRNSGTRLDRVLTLAYSLY</sequence>
<keyword evidence="3" id="KW-1185">Reference proteome</keyword>
<evidence type="ECO:0000256" key="1">
    <source>
        <dbReference type="SAM" id="MobiDB-lite"/>
    </source>
</evidence>
<accession>A0ABQ1XEY9</accession>
<organism evidence="2 3">
    <name type="scientific">Pseudarthrobacter polychromogenes</name>
    <dbReference type="NCBI Taxonomy" id="1676"/>
    <lineage>
        <taxon>Bacteria</taxon>
        <taxon>Bacillati</taxon>
        <taxon>Actinomycetota</taxon>
        <taxon>Actinomycetes</taxon>
        <taxon>Micrococcales</taxon>
        <taxon>Micrococcaceae</taxon>
        <taxon>Pseudarthrobacter</taxon>
    </lineage>
</organism>
<dbReference type="Proteomes" id="UP000596938">
    <property type="component" value="Unassembled WGS sequence"/>
</dbReference>